<proteinExistence type="predicted"/>
<keyword evidence="2" id="KW-1185">Reference proteome</keyword>
<dbReference type="EMBL" id="CAUYUJ010011041">
    <property type="protein sequence ID" value="CAK0830829.1"/>
    <property type="molecule type" value="Genomic_DNA"/>
</dbReference>
<organism evidence="1 2">
    <name type="scientific">Prorocentrum cordatum</name>
    <dbReference type="NCBI Taxonomy" id="2364126"/>
    <lineage>
        <taxon>Eukaryota</taxon>
        <taxon>Sar</taxon>
        <taxon>Alveolata</taxon>
        <taxon>Dinophyceae</taxon>
        <taxon>Prorocentrales</taxon>
        <taxon>Prorocentraceae</taxon>
        <taxon>Prorocentrum</taxon>
    </lineage>
</organism>
<accession>A0ABN9SFW6</accession>
<reference evidence="1" key="1">
    <citation type="submission" date="2023-10" db="EMBL/GenBank/DDBJ databases">
        <authorList>
            <person name="Chen Y."/>
            <person name="Shah S."/>
            <person name="Dougan E. K."/>
            <person name="Thang M."/>
            <person name="Chan C."/>
        </authorList>
    </citation>
    <scope>NUCLEOTIDE SEQUENCE [LARGE SCALE GENOMIC DNA]</scope>
</reference>
<feature type="non-terminal residue" evidence="1">
    <location>
        <position position="1"/>
    </location>
</feature>
<protein>
    <recommendedName>
        <fullName evidence="3">Selenoprotein O</fullName>
    </recommendedName>
</protein>
<comment type="caution">
    <text evidence="1">The sequence shown here is derived from an EMBL/GenBank/DDBJ whole genome shotgun (WGS) entry which is preliminary data.</text>
</comment>
<gene>
    <name evidence="1" type="ORF">PCOR1329_LOCUS29344</name>
</gene>
<evidence type="ECO:0008006" key="3">
    <source>
        <dbReference type="Google" id="ProtNLM"/>
    </source>
</evidence>
<name>A0ABN9SFW6_9DINO</name>
<sequence length="201" mass="21943">GRWKMIDELHPFAEWITASDLKVGGLNLTGMSQEEMTSVTQAQGELDDLAVFKQACEARSPVEDMLHQMVEARESLWNGVLSGPITEQKLRQTIAVFATGEFEPFAHQLREAYHQLTSSQRSDFEQQVTAAECDVKVAARVLDGGGPAGSLEAAFLLLRPLFGSTKELFQWDVETNGLGFNFLGWKGDGGCDFAAALSATA</sequence>
<evidence type="ECO:0000313" key="1">
    <source>
        <dbReference type="EMBL" id="CAK0830829.1"/>
    </source>
</evidence>
<evidence type="ECO:0000313" key="2">
    <source>
        <dbReference type="Proteomes" id="UP001189429"/>
    </source>
</evidence>
<dbReference type="Proteomes" id="UP001189429">
    <property type="component" value="Unassembled WGS sequence"/>
</dbReference>